<accession>A0A8J3Y1U4</accession>
<dbReference type="Proteomes" id="UP000605992">
    <property type="component" value="Unassembled WGS sequence"/>
</dbReference>
<keyword evidence="2" id="KW-1185">Reference proteome</keyword>
<organism evidence="1 2">
    <name type="scientific">Planotetraspora thailandica</name>
    <dbReference type="NCBI Taxonomy" id="487172"/>
    <lineage>
        <taxon>Bacteria</taxon>
        <taxon>Bacillati</taxon>
        <taxon>Actinomycetota</taxon>
        <taxon>Actinomycetes</taxon>
        <taxon>Streptosporangiales</taxon>
        <taxon>Streptosporangiaceae</taxon>
        <taxon>Planotetraspora</taxon>
    </lineage>
</organism>
<gene>
    <name evidence="1" type="ORF">Pth03_77170</name>
</gene>
<comment type="caution">
    <text evidence="1">The sequence shown here is derived from an EMBL/GenBank/DDBJ whole genome shotgun (WGS) entry which is preliminary data.</text>
</comment>
<evidence type="ECO:0000313" key="1">
    <source>
        <dbReference type="EMBL" id="GII59328.1"/>
    </source>
</evidence>
<evidence type="ECO:0000313" key="2">
    <source>
        <dbReference type="Proteomes" id="UP000605992"/>
    </source>
</evidence>
<proteinExistence type="predicted"/>
<reference evidence="1" key="1">
    <citation type="submission" date="2021-01" db="EMBL/GenBank/DDBJ databases">
        <title>Whole genome shotgun sequence of Planotetraspora thailandica NBRC 104271.</title>
        <authorList>
            <person name="Komaki H."/>
            <person name="Tamura T."/>
        </authorList>
    </citation>
    <scope>NUCLEOTIDE SEQUENCE</scope>
    <source>
        <strain evidence="1">NBRC 104271</strain>
    </source>
</reference>
<dbReference type="EMBL" id="BOOR01000083">
    <property type="protein sequence ID" value="GII59328.1"/>
    <property type="molecule type" value="Genomic_DNA"/>
</dbReference>
<name>A0A8J3Y1U4_9ACTN</name>
<protein>
    <submittedName>
        <fullName evidence="1">Uncharacterized protein</fullName>
    </submittedName>
</protein>
<sequence>MGCPFEDALMARYKVPAEVDLDQVGQPSRFRAWHRLYLVSEVVGQRWEALLPWWADDNPGKPIDELRVRHYTVLATGPQRSAVVELIAQGGQWFVEGFTD</sequence>
<dbReference type="AlphaFoldDB" id="A0A8J3Y1U4"/>